<dbReference type="PROSITE" id="PS50219">
    <property type="entry name" value="CNH"/>
    <property type="match status" value="1"/>
</dbReference>
<feature type="compositionally biased region" description="Basic and acidic residues" evidence="5">
    <location>
        <begin position="353"/>
        <end position="384"/>
    </location>
</feature>
<keyword evidence="4" id="KW-0653">Protein transport</keyword>
<gene>
    <name evidence="7" type="ORF">CANTADRAFT_10435</name>
</gene>
<dbReference type="GO" id="GO:0006914">
    <property type="term" value="P:autophagy"/>
    <property type="evidence" value="ECO:0007669"/>
    <property type="project" value="TreeGrafter"/>
</dbReference>
<keyword evidence="8" id="KW-1185">Reference proteome</keyword>
<name>A0A1E4SJ72_9ASCO</name>
<dbReference type="OrthoDB" id="5325112at2759"/>
<dbReference type="Proteomes" id="UP000094285">
    <property type="component" value="Unassembled WGS sequence"/>
</dbReference>
<dbReference type="STRING" id="984487.A0A1E4SJ72"/>
<accession>A0A1E4SJ72</accession>
<evidence type="ECO:0000256" key="1">
    <source>
        <dbReference type="ARBA" id="ARBA00004496"/>
    </source>
</evidence>
<dbReference type="InterPro" id="IPR001180">
    <property type="entry name" value="CNH_dom"/>
</dbReference>
<organism evidence="7 8">
    <name type="scientific">Suhomyces tanzawaensis NRRL Y-17324</name>
    <dbReference type="NCBI Taxonomy" id="984487"/>
    <lineage>
        <taxon>Eukaryota</taxon>
        <taxon>Fungi</taxon>
        <taxon>Dikarya</taxon>
        <taxon>Ascomycota</taxon>
        <taxon>Saccharomycotina</taxon>
        <taxon>Pichiomycetes</taxon>
        <taxon>Debaryomycetaceae</taxon>
        <taxon>Suhomyces</taxon>
    </lineage>
</organism>
<protein>
    <recommendedName>
        <fullName evidence="6">CNH domain-containing protein</fullName>
    </recommendedName>
</protein>
<feature type="region of interest" description="Disordered" evidence="5">
    <location>
        <begin position="348"/>
        <end position="431"/>
    </location>
</feature>
<evidence type="ECO:0000256" key="4">
    <source>
        <dbReference type="ARBA" id="ARBA00022927"/>
    </source>
</evidence>
<keyword evidence="2" id="KW-0813">Transport</keyword>
<dbReference type="GO" id="GO:0034058">
    <property type="term" value="P:endosomal vesicle fusion"/>
    <property type="evidence" value="ECO:0007669"/>
    <property type="project" value="TreeGrafter"/>
</dbReference>
<dbReference type="GO" id="GO:0015031">
    <property type="term" value="P:protein transport"/>
    <property type="evidence" value="ECO:0007669"/>
    <property type="project" value="UniProtKB-KW"/>
</dbReference>
<feature type="compositionally biased region" description="Basic and acidic residues" evidence="5">
    <location>
        <begin position="397"/>
        <end position="409"/>
    </location>
</feature>
<evidence type="ECO:0000313" key="7">
    <source>
        <dbReference type="EMBL" id="ODV79551.1"/>
    </source>
</evidence>
<keyword evidence="3" id="KW-0963">Cytoplasm</keyword>
<comment type="subcellular location">
    <subcellularLocation>
        <location evidence="1">Cytoplasm</location>
    </subcellularLocation>
</comment>
<reference evidence="8" key="1">
    <citation type="submission" date="2016-05" db="EMBL/GenBank/DDBJ databases">
        <title>Comparative genomics of biotechnologically important yeasts.</title>
        <authorList>
            <consortium name="DOE Joint Genome Institute"/>
            <person name="Riley R."/>
            <person name="Haridas S."/>
            <person name="Wolfe K.H."/>
            <person name="Lopes M.R."/>
            <person name="Hittinger C.T."/>
            <person name="Goker M."/>
            <person name="Salamov A."/>
            <person name="Wisecaver J."/>
            <person name="Long T.M."/>
            <person name="Aerts A.L."/>
            <person name="Barry K."/>
            <person name="Choi C."/>
            <person name="Clum A."/>
            <person name="Coughlan A.Y."/>
            <person name="Deshpande S."/>
            <person name="Douglass A.P."/>
            <person name="Hanson S.J."/>
            <person name="Klenk H.-P."/>
            <person name="Labutti K."/>
            <person name="Lapidus A."/>
            <person name="Lindquist E."/>
            <person name="Lipzen A."/>
            <person name="Meier-Kolthoff J.P."/>
            <person name="Ohm R.A."/>
            <person name="Otillar R.P."/>
            <person name="Pangilinan J."/>
            <person name="Peng Y."/>
            <person name="Rokas A."/>
            <person name="Rosa C.A."/>
            <person name="Scheuner C."/>
            <person name="Sibirny A.A."/>
            <person name="Slot J.C."/>
            <person name="Stielow J.B."/>
            <person name="Sun H."/>
            <person name="Kurtzman C.P."/>
            <person name="Blackwell M."/>
            <person name="Grigoriev I.V."/>
            <person name="Jeffries T.W."/>
        </authorList>
    </citation>
    <scope>NUCLEOTIDE SEQUENCE [LARGE SCALE GENOMIC DNA]</scope>
    <source>
        <strain evidence="8">NRRL Y-17324</strain>
    </source>
</reference>
<proteinExistence type="predicted"/>
<dbReference type="AlphaFoldDB" id="A0A1E4SJ72"/>
<dbReference type="GeneID" id="30980305"/>
<evidence type="ECO:0000313" key="8">
    <source>
        <dbReference type="Proteomes" id="UP000094285"/>
    </source>
</evidence>
<dbReference type="GO" id="GO:0016020">
    <property type="term" value="C:membrane"/>
    <property type="evidence" value="ECO:0007669"/>
    <property type="project" value="TreeGrafter"/>
</dbReference>
<evidence type="ECO:0000256" key="3">
    <source>
        <dbReference type="ARBA" id="ARBA00022490"/>
    </source>
</evidence>
<dbReference type="PANTHER" id="PTHR12894">
    <property type="entry name" value="CNH DOMAIN CONTAINING"/>
    <property type="match status" value="1"/>
</dbReference>
<evidence type="ECO:0000256" key="2">
    <source>
        <dbReference type="ARBA" id="ARBA00022448"/>
    </source>
</evidence>
<dbReference type="GO" id="GO:0005737">
    <property type="term" value="C:cytoplasm"/>
    <property type="evidence" value="ECO:0007669"/>
    <property type="project" value="UniProtKB-SubCell"/>
</dbReference>
<evidence type="ECO:0000256" key="5">
    <source>
        <dbReference type="SAM" id="MobiDB-lite"/>
    </source>
</evidence>
<dbReference type="RefSeq" id="XP_020064673.1">
    <property type="nucleotide sequence ID" value="XM_020206168.1"/>
</dbReference>
<dbReference type="PANTHER" id="PTHR12894:SF27">
    <property type="entry name" value="TRANSFORMING GROWTH FACTOR-BETA RECEPTOR-ASSOCIATED PROTEIN 1"/>
    <property type="match status" value="1"/>
</dbReference>
<evidence type="ECO:0000259" key="6">
    <source>
        <dbReference type="PROSITE" id="PS50219"/>
    </source>
</evidence>
<dbReference type="EMBL" id="KV453911">
    <property type="protein sequence ID" value="ODV79551.1"/>
    <property type="molecule type" value="Genomic_DNA"/>
</dbReference>
<feature type="domain" description="CNH" evidence="6">
    <location>
        <begin position="35"/>
        <end position="332"/>
    </location>
</feature>
<dbReference type="InterPro" id="IPR032914">
    <property type="entry name" value="Vam6/VPS39/TRAP1"/>
</dbReference>
<sequence length="1071" mass="122283">MESKKVVLDDQLGTLSGYQFRELLTDVADSFDLDNEHITTIRSYEANLYVGTSKGKILHYHLFEDAPSYILITQLSILDEPVTKMIILPQTQRALILAGGTATLYSLPELTPSNIGKIRDAHDILLLSYSVHATTQSRAPVQNDKIIAFTPQKIRILQVGPDQIKLLKDVNYSKAIKGISTASAMSSNYSNLVLVANDSHYDIIDLKHTRKIPLFEYSNGSNRNVNPYIIPFNAEDKEEEEYLLTISSDETTSMSMFINPLGDVTRGTITWIEEGYPSGGVVIEWPYVVGLFSSSKDKNKLIFSSLETFEVVASTSLDQKQPDNMTNEDRSVTEFHAPGLELNHQELQQDNADLNKIDDKDPLSKEEENLKDDTTKLDVSKNAESDQESLSIPNTELNKETDTIEKQITDEVTLTSKDIEPKASNSEMNDTTTDSLQVCKVTQIKLDNQSLNDKLSRINLLTKERELPGISEVDKGSILIYSKSKVWLTYQLHQIDEILILFHKALLSSTTNEFSKALQSTFDSFKGLKHDFLLYLLIICDFLDENYDNTLKYLTRIKGGELIISPLFVVHFLSTAELKGSDNFLIFKGILEICDGVKFKKSDAFVASYLSEVYPDLVKNDKTSCQVIRTLFYVQFSDLKQAYDFFKNNDQDNWMELDSTNNEIIKILQGKSISPILYVIYEKLLAVSSANVPEIIESYCSMCLELLSGDIIILEQLNITKDQLIDKILGQLQKNIENENAYSKYLLEVLKIDSERSFQYLKKHKNSKFKDTHKRIMDEISHSHTNELDFSLLRIEYLEGSWIDSNYKIEESKELISELIKVLISPTVLSNENRINFEILLATFKVENSLQETKWPKLEWIDYVHLNLNRNEAKELLKLYLKVFELLYHMKSNGWNIENYLEDLSNIEGRLFDYLTYLTPKNTESIIDLLLEFHDFSCAEHFAIHGSLPFSSHSLYFKDSSFIKSKETSFTSGAIKSNLQRILDHYIREDEADSLNIACIRHFACTYGYSIFSPTEMLNLLPQDIPVIHLLQYLEGVIIDLKAQNREGIVKKALSKADSAFTSKLYKDLSL</sequence>